<sequence length="410" mass="45712">MVQAGGRRRQGGAQDASLWVSLLVVLLLVASDVARAARATHKNNKSDLNLIGWQGESHKVTTSEEEAKAGVPTGVHHGEEIDLHESIVARKFVMPDRRKRPKPSHHASTIVEVEGGALLAAWFAGKFEGKDDVGIFLSRLEDYQSNWTEPVELVKPTNGVPTWNPVLFRTKGNEVLLFYKTGRNPQTWKGYVKRSLDEGVTWSEPEHLGAGIIGPAKNKPIQLSDGTIIAPSSREKRNRVWSCMMEESTDGGKTWKAWGPIEFNGRIIQPSVWIDDSERVRMVARSRSTYMVSAKSDSTGREFGKPQLTTIPCPNSDLDAVKLKDGRVVLIYNHSFKKGGFAGRQIISLAVSQDDGDSWQEVTTLESSKRNVEFSYPSIIQSDDELVHVTYTWKRHNIRHLIIDPTKLPA</sequence>
<evidence type="ECO:0000313" key="3">
    <source>
        <dbReference type="EMBL" id="QDZ19506.1"/>
    </source>
</evidence>
<dbReference type="InterPro" id="IPR011040">
    <property type="entry name" value="Sialidase"/>
</dbReference>
<dbReference type="Proteomes" id="UP000316726">
    <property type="component" value="Chromosome 3"/>
</dbReference>
<dbReference type="InterPro" id="IPR036278">
    <property type="entry name" value="Sialidase_sf"/>
</dbReference>
<dbReference type="EMBL" id="CP031036">
    <property type="protein sequence ID" value="QDZ19506.1"/>
    <property type="molecule type" value="Genomic_DNA"/>
</dbReference>
<dbReference type="OrthoDB" id="504663at2759"/>
<gene>
    <name evidence="3" type="ORF">A3770_03p20240</name>
</gene>
<proteinExistence type="predicted"/>
<feature type="chain" id="PRO_5023054742" evidence="1">
    <location>
        <begin position="37"/>
        <end position="410"/>
    </location>
</feature>
<dbReference type="Pfam" id="PF13088">
    <property type="entry name" value="BNR_2"/>
    <property type="match status" value="1"/>
</dbReference>
<organism evidence="3 4">
    <name type="scientific">Chloropicon primus</name>
    <dbReference type="NCBI Taxonomy" id="1764295"/>
    <lineage>
        <taxon>Eukaryota</taxon>
        <taxon>Viridiplantae</taxon>
        <taxon>Chlorophyta</taxon>
        <taxon>Chloropicophyceae</taxon>
        <taxon>Chloropicales</taxon>
        <taxon>Chloropicaceae</taxon>
        <taxon>Chloropicon</taxon>
    </lineage>
</organism>
<keyword evidence="1" id="KW-0732">Signal</keyword>
<evidence type="ECO:0000256" key="1">
    <source>
        <dbReference type="SAM" id="SignalP"/>
    </source>
</evidence>
<dbReference type="Gene3D" id="2.120.10.10">
    <property type="match status" value="1"/>
</dbReference>
<accession>A0A5B8MGC6</accession>
<feature type="domain" description="Sialidase" evidence="2">
    <location>
        <begin position="116"/>
        <end position="389"/>
    </location>
</feature>
<feature type="signal peptide" evidence="1">
    <location>
        <begin position="1"/>
        <end position="36"/>
    </location>
</feature>
<protein>
    <submittedName>
        <fullName evidence="3">Sialidase</fullName>
    </submittedName>
</protein>
<dbReference type="AlphaFoldDB" id="A0A5B8MGC6"/>
<dbReference type="PANTHER" id="PTHR43752:SF2">
    <property type="entry name" value="BNR_ASP-BOX REPEAT FAMILY PROTEIN"/>
    <property type="match status" value="1"/>
</dbReference>
<evidence type="ECO:0000259" key="2">
    <source>
        <dbReference type="Pfam" id="PF13088"/>
    </source>
</evidence>
<name>A0A5B8MGC6_9CHLO</name>
<reference evidence="3 4" key="1">
    <citation type="submission" date="2018-07" db="EMBL/GenBank/DDBJ databases">
        <title>The complete nuclear genome of the prasinophyte Chloropicon primus (CCMP1205).</title>
        <authorList>
            <person name="Pombert J.-F."/>
            <person name="Otis C."/>
            <person name="Turmel M."/>
            <person name="Lemieux C."/>
        </authorList>
    </citation>
    <scope>NUCLEOTIDE SEQUENCE [LARGE SCALE GENOMIC DNA]</scope>
    <source>
        <strain evidence="3 4">CCMP1205</strain>
    </source>
</reference>
<dbReference type="PANTHER" id="PTHR43752">
    <property type="entry name" value="BNR/ASP-BOX REPEAT FAMILY PROTEIN"/>
    <property type="match status" value="1"/>
</dbReference>
<dbReference type="SUPFAM" id="SSF50939">
    <property type="entry name" value="Sialidases"/>
    <property type="match status" value="1"/>
</dbReference>
<keyword evidence="4" id="KW-1185">Reference proteome</keyword>
<dbReference type="CDD" id="cd15482">
    <property type="entry name" value="Sialidase_non-viral"/>
    <property type="match status" value="1"/>
</dbReference>
<evidence type="ECO:0000313" key="4">
    <source>
        <dbReference type="Proteomes" id="UP000316726"/>
    </source>
</evidence>